<dbReference type="PRINTS" id="PR00502">
    <property type="entry name" value="NUDIXFAMILY"/>
</dbReference>
<evidence type="ECO:0000256" key="4">
    <source>
        <dbReference type="RuleBase" id="RU003476"/>
    </source>
</evidence>
<dbReference type="OrthoDB" id="9804442at2"/>
<dbReference type="InterPro" id="IPR020084">
    <property type="entry name" value="NUDIX_hydrolase_CS"/>
</dbReference>
<dbReference type="PANTHER" id="PTHR43046:SF14">
    <property type="entry name" value="MUTT_NUDIX FAMILY PROTEIN"/>
    <property type="match status" value="1"/>
</dbReference>
<name>A0A3M9MH68_9MICO</name>
<feature type="domain" description="Nudix hydrolase" evidence="5">
    <location>
        <begin position="8"/>
        <end position="141"/>
    </location>
</feature>
<dbReference type="PROSITE" id="PS51462">
    <property type="entry name" value="NUDIX"/>
    <property type="match status" value="1"/>
</dbReference>
<reference evidence="6 7" key="1">
    <citation type="submission" date="2018-11" db="EMBL/GenBank/DDBJ databases">
        <title>Draft genome of Simplicispira Flexivirga sp. BO-16.</title>
        <authorList>
            <person name="Im W.T."/>
        </authorList>
    </citation>
    <scope>NUCLEOTIDE SEQUENCE [LARGE SCALE GENOMIC DNA]</scope>
    <source>
        <strain evidence="6 7">BO-16</strain>
    </source>
</reference>
<dbReference type="PANTHER" id="PTHR43046">
    <property type="entry name" value="GDP-MANNOSE MANNOSYL HYDROLASE"/>
    <property type="match status" value="1"/>
</dbReference>
<dbReference type="Proteomes" id="UP000271678">
    <property type="component" value="Unassembled WGS sequence"/>
</dbReference>
<dbReference type="AlphaFoldDB" id="A0A3M9MH68"/>
<dbReference type="EMBL" id="RJJQ01000002">
    <property type="protein sequence ID" value="RNI24910.1"/>
    <property type="molecule type" value="Genomic_DNA"/>
</dbReference>
<accession>A0A3M9MH68</accession>
<dbReference type="PROSITE" id="PS00893">
    <property type="entry name" value="NUDIX_BOX"/>
    <property type="match status" value="1"/>
</dbReference>
<comment type="similarity">
    <text evidence="2 4">Belongs to the Nudix hydrolase family.</text>
</comment>
<keyword evidence="3 4" id="KW-0378">Hydrolase</keyword>
<proteinExistence type="inferred from homology"/>
<evidence type="ECO:0000313" key="6">
    <source>
        <dbReference type="EMBL" id="RNI24910.1"/>
    </source>
</evidence>
<evidence type="ECO:0000256" key="3">
    <source>
        <dbReference type="ARBA" id="ARBA00022801"/>
    </source>
</evidence>
<evidence type="ECO:0000259" key="5">
    <source>
        <dbReference type="PROSITE" id="PS51462"/>
    </source>
</evidence>
<evidence type="ECO:0000256" key="2">
    <source>
        <dbReference type="ARBA" id="ARBA00005582"/>
    </source>
</evidence>
<sequence length="147" mass="15920">MSRSDPAPPTQAAGVAVFRSDGALLLGRHTHDDRWATFGGAVEPGEDAVRAATRELREETGLVVTDVEELGSFGGSDAYTVLYRDGSTEAYEVTMFATIIDDSRWQPDGAEIAEIAWFSSAEMPMIDLAPDMVDIVPAAFAWFEETT</sequence>
<dbReference type="InterPro" id="IPR015797">
    <property type="entry name" value="NUDIX_hydrolase-like_dom_sf"/>
</dbReference>
<dbReference type="Gene3D" id="3.90.79.10">
    <property type="entry name" value="Nucleoside Triphosphate Pyrophosphohydrolase"/>
    <property type="match status" value="1"/>
</dbReference>
<dbReference type="GO" id="GO:0016787">
    <property type="term" value="F:hydrolase activity"/>
    <property type="evidence" value="ECO:0007669"/>
    <property type="project" value="UniProtKB-KW"/>
</dbReference>
<organism evidence="6 7">
    <name type="scientific">Flexivirga caeni</name>
    <dbReference type="NCBI Taxonomy" id="2294115"/>
    <lineage>
        <taxon>Bacteria</taxon>
        <taxon>Bacillati</taxon>
        <taxon>Actinomycetota</taxon>
        <taxon>Actinomycetes</taxon>
        <taxon>Micrococcales</taxon>
        <taxon>Dermacoccaceae</taxon>
        <taxon>Flexivirga</taxon>
    </lineage>
</organism>
<evidence type="ECO:0000256" key="1">
    <source>
        <dbReference type="ARBA" id="ARBA00001946"/>
    </source>
</evidence>
<gene>
    <name evidence="6" type="ORF">EFY87_04310</name>
</gene>
<dbReference type="Pfam" id="PF00293">
    <property type="entry name" value="NUDIX"/>
    <property type="match status" value="1"/>
</dbReference>
<keyword evidence="7" id="KW-1185">Reference proteome</keyword>
<comment type="caution">
    <text evidence="6">The sequence shown here is derived from an EMBL/GenBank/DDBJ whole genome shotgun (WGS) entry which is preliminary data.</text>
</comment>
<evidence type="ECO:0000313" key="7">
    <source>
        <dbReference type="Proteomes" id="UP000271678"/>
    </source>
</evidence>
<dbReference type="RefSeq" id="WP_123270198.1">
    <property type="nucleotide sequence ID" value="NZ_RJJQ01000002.1"/>
</dbReference>
<dbReference type="InterPro" id="IPR000086">
    <property type="entry name" value="NUDIX_hydrolase_dom"/>
</dbReference>
<comment type="cofactor">
    <cofactor evidence="1">
        <name>Mg(2+)</name>
        <dbReference type="ChEBI" id="CHEBI:18420"/>
    </cofactor>
</comment>
<dbReference type="SUPFAM" id="SSF55811">
    <property type="entry name" value="Nudix"/>
    <property type="match status" value="1"/>
</dbReference>
<dbReference type="InterPro" id="IPR020476">
    <property type="entry name" value="Nudix_hydrolase"/>
</dbReference>
<protein>
    <submittedName>
        <fullName evidence="6">NUDIX hydrolase</fullName>
    </submittedName>
</protein>